<organism evidence="6 7">
    <name type="scientific">Parasediminibacterium paludis</name>
    <dbReference type="NCBI Taxonomy" id="908966"/>
    <lineage>
        <taxon>Bacteria</taxon>
        <taxon>Pseudomonadati</taxon>
        <taxon>Bacteroidota</taxon>
        <taxon>Chitinophagia</taxon>
        <taxon>Chitinophagales</taxon>
        <taxon>Chitinophagaceae</taxon>
        <taxon>Parasediminibacterium</taxon>
    </lineage>
</organism>
<keyword evidence="2" id="KW-0472">Membrane</keyword>
<dbReference type="InterPro" id="IPR008969">
    <property type="entry name" value="CarboxyPept-like_regulatory"/>
</dbReference>
<dbReference type="InterPro" id="IPR037066">
    <property type="entry name" value="Plug_dom_sf"/>
</dbReference>
<evidence type="ECO:0000256" key="2">
    <source>
        <dbReference type="ARBA" id="ARBA00023136"/>
    </source>
</evidence>
<dbReference type="InterPro" id="IPR036942">
    <property type="entry name" value="Beta-barrel_TonB_sf"/>
</dbReference>
<name>A0ABV8Q101_9BACT</name>
<evidence type="ECO:0000313" key="6">
    <source>
        <dbReference type="EMBL" id="MFC4232852.1"/>
    </source>
</evidence>
<keyword evidence="3" id="KW-0998">Cell outer membrane</keyword>
<sequence>MKKIITLLTALGLLSFTSQAQNNSGKINGAITSGTKPLEAATINLLRAKDSSIVKIAVSNKDGNFEIEKVANAKYLVAVQSIGYKKYYSDVFEITTAKNVVTLPSIVLTVMDKQLSDVVVTSKKPLVEIKLDRTIVNVEASVTNVGATALEVLEKSPGITVDKDGNISLKGKSGVVVLVDGKPSYLGAADLANMLRSMSSNQLDQIEIMTNPPAKYDASGNAGIINIKTKKNKIKGLNGSITAGYGQGVFPKANQSFNMNYRDGKLNLFGNYSYNYRKGFQDLDLVRKFLDNSKQLASTFSQTSNMTDERNSHSAKFGADFFATKNTTYGFVINGFNNNTSRTGYNNTLVRKVVGADTITIASTPTKETFKNLSTNFNFRHQFDTTGKEMTVDLDYGGYDIKNIGMLSNQYFDANYHPILNNDTLNSNLPTKINIYSAKSDFTLPLKKGAKFEAGFKFSYVETDNNAQYDSLINNQSKPDYNRSNHFLYKENVNAVYVNYSKQLNKKWAMQLGLRLENTHAKGDQFAKVLIGNATFDTTYTQLFPTAYISYTLNDKNQFSLNYGRRINRPDYESLNPFVQFIDKYTFEQGNPGLKPQFSDNIELSHLFMGGAISTTLNYTKVNNIIQQVIEQHTATNETFVKQANIATLDQFGIAIAGQAPIAKWWNLNIYTNFYTNRFRGLVNNAYVDLSSPTFLLNASNTFKLGKGWNAELSGFYRSEGLEGVMYIRPLGNINVGISKSVLNNKGSIRLNVRDIFWMQQPSGYAKYGDIDLTFKNRNDNRVANISFTYRFSKGKIGNTQRNRSSVDEASRVKSGN</sequence>
<protein>
    <submittedName>
        <fullName evidence="6">TonB-dependent receptor domain-containing protein</fullName>
    </submittedName>
</protein>
<feature type="domain" description="Outer membrane protein beta-barrel" evidence="5">
    <location>
        <begin position="381"/>
        <end position="790"/>
    </location>
</feature>
<dbReference type="Pfam" id="PF14905">
    <property type="entry name" value="OMP_b-brl_3"/>
    <property type="match status" value="1"/>
</dbReference>
<dbReference type="EMBL" id="JBHSDC010000027">
    <property type="protein sequence ID" value="MFC4232852.1"/>
    <property type="molecule type" value="Genomic_DNA"/>
</dbReference>
<comment type="subcellular location">
    <subcellularLocation>
        <location evidence="1">Cell outer membrane</location>
    </subcellularLocation>
</comment>
<keyword evidence="4" id="KW-0732">Signal</keyword>
<dbReference type="SUPFAM" id="SSF56935">
    <property type="entry name" value="Porins"/>
    <property type="match status" value="1"/>
</dbReference>
<evidence type="ECO:0000313" key="7">
    <source>
        <dbReference type="Proteomes" id="UP001595906"/>
    </source>
</evidence>
<reference evidence="7" key="1">
    <citation type="journal article" date="2019" name="Int. J. Syst. Evol. Microbiol.">
        <title>The Global Catalogue of Microorganisms (GCM) 10K type strain sequencing project: providing services to taxonomists for standard genome sequencing and annotation.</title>
        <authorList>
            <consortium name="The Broad Institute Genomics Platform"/>
            <consortium name="The Broad Institute Genome Sequencing Center for Infectious Disease"/>
            <person name="Wu L."/>
            <person name="Ma J."/>
        </authorList>
    </citation>
    <scope>NUCLEOTIDE SEQUENCE [LARGE SCALE GENOMIC DNA]</scope>
    <source>
        <strain evidence="7">CECT 8010</strain>
    </source>
</reference>
<feature type="chain" id="PRO_5045377303" evidence="4">
    <location>
        <begin position="21"/>
        <end position="817"/>
    </location>
</feature>
<dbReference type="RefSeq" id="WP_379014867.1">
    <property type="nucleotide sequence ID" value="NZ_JBHSDC010000027.1"/>
</dbReference>
<dbReference type="SUPFAM" id="SSF49464">
    <property type="entry name" value="Carboxypeptidase regulatory domain-like"/>
    <property type="match status" value="1"/>
</dbReference>
<evidence type="ECO:0000256" key="3">
    <source>
        <dbReference type="ARBA" id="ARBA00023237"/>
    </source>
</evidence>
<dbReference type="Gene3D" id="2.40.170.20">
    <property type="entry name" value="TonB-dependent receptor, beta-barrel domain"/>
    <property type="match status" value="1"/>
</dbReference>
<dbReference type="Gene3D" id="2.170.130.10">
    <property type="entry name" value="TonB-dependent receptor, plug domain"/>
    <property type="match status" value="1"/>
</dbReference>
<keyword evidence="7" id="KW-1185">Reference proteome</keyword>
<proteinExistence type="predicted"/>
<accession>A0ABV8Q101</accession>
<comment type="caution">
    <text evidence="6">The sequence shown here is derived from an EMBL/GenBank/DDBJ whole genome shotgun (WGS) entry which is preliminary data.</text>
</comment>
<evidence type="ECO:0000256" key="4">
    <source>
        <dbReference type="SAM" id="SignalP"/>
    </source>
</evidence>
<dbReference type="PANTHER" id="PTHR40980">
    <property type="entry name" value="PLUG DOMAIN-CONTAINING PROTEIN"/>
    <property type="match status" value="1"/>
</dbReference>
<evidence type="ECO:0000256" key="1">
    <source>
        <dbReference type="ARBA" id="ARBA00004442"/>
    </source>
</evidence>
<dbReference type="Proteomes" id="UP001595906">
    <property type="component" value="Unassembled WGS sequence"/>
</dbReference>
<dbReference type="InterPro" id="IPR041700">
    <property type="entry name" value="OMP_b-brl_3"/>
</dbReference>
<gene>
    <name evidence="6" type="ORF">ACFOW1_13200</name>
</gene>
<keyword evidence="6" id="KW-0675">Receptor</keyword>
<feature type="signal peptide" evidence="4">
    <location>
        <begin position="1"/>
        <end position="20"/>
    </location>
</feature>
<evidence type="ECO:0000259" key="5">
    <source>
        <dbReference type="Pfam" id="PF14905"/>
    </source>
</evidence>
<dbReference type="PANTHER" id="PTHR40980:SF4">
    <property type="entry name" value="TONB-DEPENDENT RECEPTOR-LIKE BETA-BARREL DOMAIN-CONTAINING PROTEIN"/>
    <property type="match status" value="1"/>
</dbReference>